<reference evidence="15 16" key="1">
    <citation type="journal article" date="2021" name="Nat. Commun.">
        <title>Genetic determinants of endophytism in the Arabidopsis root mycobiome.</title>
        <authorList>
            <person name="Mesny F."/>
            <person name="Miyauchi S."/>
            <person name="Thiergart T."/>
            <person name="Pickel B."/>
            <person name="Atanasova L."/>
            <person name="Karlsson M."/>
            <person name="Huettel B."/>
            <person name="Barry K.W."/>
            <person name="Haridas S."/>
            <person name="Chen C."/>
            <person name="Bauer D."/>
            <person name="Andreopoulos W."/>
            <person name="Pangilinan J."/>
            <person name="LaButti K."/>
            <person name="Riley R."/>
            <person name="Lipzen A."/>
            <person name="Clum A."/>
            <person name="Drula E."/>
            <person name="Henrissat B."/>
            <person name="Kohler A."/>
            <person name="Grigoriev I.V."/>
            <person name="Martin F.M."/>
            <person name="Hacquard S."/>
        </authorList>
    </citation>
    <scope>NUCLEOTIDE SEQUENCE [LARGE SCALE GENOMIC DNA]</scope>
    <source>
        <strain evidence="15 16">MPI-SDFR-AT-0080</strain>
    </source>
</reference>
<comment type="catalytic activity">
    <reaction evidence="1">
        <text>Release of an N-terminal tripeptide from a polypeptide.</text>
        <dbReference type="EC" id="3.4.14.10"/>
    </reaction>
</comment>
<accession>A0ABQ8GCV1</accession>
<feature type="binding site" evidence="11">
    <location>
        <position position="575"/>
    </location>
    <ligand>
        <name>Ca(2+)</name>
        <dbReference type="ChEBI" id="CHEBI:29108"/>
    </ligand>
</feature>
<feature type="domain" description="Peptidase S53" evidence="14">
    <location>
        <begin position="225"/>
        <end position="615"/>
    </location>
</feature>
<keyword evidence="5 11" id="KW-0645">Protease</keyword>
<evidence type="ECO:0000256" key="8">
    <source>
        <dbReference type="ARBA" id="ARBA00022825"/>
    </source>
</evidence>
<evidence type="ECO:0000256" key="9">
    <source>
        <dbReference type="ARBA" id="ARBA00022837"/>
    </source>
</evidence>
<proteinExistence type="predicted"/>
<dbReference type="PANTHER" id="PTHR14218:SF39">
    <property type="entry name" value="PEPTIDASE S53 DOMAIN-CONTAINING PROTEIN"/>
    <property type="match status" value="1"/>
</dbReference>
<dbReference type="Proteomes" id="UP000774617">
    <property type="component" value="Unassembled WGS sequence"/>
</dbReference>
<evidence type="ECO:0000313" key="15">
    <source>
        <dbReference type="EMBL" id="KAH7052180.1"/>
    </source>
</evidence>
<evidence type="ECO:0000256" key="12">
    <source>
        <dbReference type="SAM" id="MobiDB-lite"/>
    </source>
</evidence>
<dbReference type="PANTHER" id="PTHR14218">
    <property type="entry name" value="PROTEASE S8 TRIPEPTIDYL PEPTIDASE I CLN2"/>
    <property type="match status" value="1"/>
</dbReference>
<feature type="active site" description="Charge relay system" evidence="11">
    <location>
        <position position="310"/>
    </location>
</feature>
<evidence type="ECO:0000256" key="5">
    <source>
        <dbReference type="ARBA" id="ARBA00022670"/>
    </source>
</evidence>
<evidence type="ECO:0000256" key="1">
    <source>
        <dbReference type="ARBA" id="ARBA00001910"/>
    </source>
</evidence>
<evidence type="ECO:0000256" key="7">
    <source>
        <dbReference type="ARBA" id="ARBA00022801"/>
    </source>
</evidence>
<evidence type="ECO:0000256" key="3">
    <source>
        <dbReference type="ARBA" id="ARBA00004239"/>
    </source>
</evidence>
<dbReference type="InterPro" id="IPR030400">
    <property type="entry name" value="Sedolisin_dom"/>
</dbReference>
<dbReference type="SUPFAM" id="SSF52743">
    <property type="entry name" value="Subtilisin-like"/>
    <property type="match status" value="1"/>
</dbReference>
<comment type="subcellular location">
    <subcellularLocation>
        <location evidence="3">Secreted</location>
        <location evidence="3">Extracellular space</location>
    </subcellularLocation>
</comment>
<evidence type="ECO:0000256" key="13">
    <source>
        <dbReference type="SAM" id="SignalP"/>
    </source>
</evidence>
<sequence>MLGFLLVLLLMLGASASTLRPRAGYSVKDTFDAPASWSRIGPAPSDHVIHLHIGLKQGDFAELERHLYEVSDPHHERYGQHMSAEEVNELVKPADQTLDLVHEWLEENGILKTHLAYSPAKDWIKIALPVNRVEALLNAEYSVYEHESGDHLVRTSQWSLPHHLHEHVEAVQPTNSFFRTAPRTSYVKRVIEGKTQPLVQRKPNPVQSASSSHVLDVSHKCNSSWVTPDCLRTYYGIFDYAPRVPAKNSIGLVNFLNQTSKRTDVKAFLQQFRKEAVSAADQFTIEIVNGGDDTQTPNTEEQNNQTKNSEGDLDAELILSLGHPTPLIAYNTGGFAADFTPDAFYPENHNEPFLAWALHVLKKDDKDIPHVISSSYGDFEHTVPYDFAKKICDQFAQLAARGVSLLFPSGDLGVGPSGYCYSNDGRNASTFIAMFPASCPYVTAVGATAGFAPEVAAKDEDMPFFRSGGGFSRYFAQPNWQADAVSRYLKTHEGIETDLYNKSGRAYPDIAAQGQSIVHTWEGNTTALYGTSASVPIAATIIALVNDALIQAGRPALGFLNPWLYKSGSKFFHDIVDGDSAGCNTTGFPAAVGWDPVTGVGSPNFTAVLAGLDLQMW</sequence>
<dbReference type="InterPro" id="IPR000209">
    <property type="entry name" value="Peptidase_S8/S53_dom"/>
</dbReference>
<dbReference type="InterPro" id="IPR036852">
    <property type="entry name" value="Peptidase_S8/S53_dom_sf"/>
</dbReference>
<dbReference type="CDD" id="cd11377">
    <property type="entry name" value="Pro-peptidase_S53"/>
    <property type="match status" value="1"/>
</dbReference>
<keyword evidence="9 11" id="KW-0106">Calcium</keyword>
<feature type="active site" description="Charge relay system" evidence="11">
    <location>
        <position position="314"/>
    </location>
</feature>
<organism evidence="15 16">
    <name type="scientific">Macrophomina phaseolina</name>
    <dbReference type="NCBI Taxonomy" id="35725"/>
    <lineage>
        <taxon>Eukaryota</taxon>
        <taxon>Fungi</taxon>
        <taxon>Dikarya</taxon>
        <taxon>Ascomycota</taxon>
        <taxon>Pezizomycotina</taxon>
        <taxon>Dothideomycetes</taxon>
        <taxon>Dothideomycetes incertae sedis</taxon>
        <taxon>Botryosphaeriales</taxon>
        <taxon>Botryosphaeriaceae</taxon>
        <taxon>Macrophomina</taxon>
    </lineage>
</organism>
<keyword evidence="13" id="KW-0732">Signal</keyword>
<dbReference type="InterPro" id="IPR015366">
    <property type="entry name" value="S53_propep"/>
</dbReference>
<comment type="function">
    <text evidence="2">Secreted tripeptidyl-peptidase which degrades proteins at acidic pHs and is involved in virulence.</text>
</comment>
<dbReference type="Pfam" id="PF00082">
    <property type="entry name" value="Peptidase_S8"/>
    <property type="match status" value="1"/>
</dbReference>
<dbReference type="EMBL" id="JAGTJR010000011">
    <property type="protein sequence ID" value="KAH7052180.1"/>
    <property type="molecule type" value="Genomic_DNA"/>
</dbReference>
<feature type="binding site" evidence="11">
    <location>
        <position position="593"/>
    </location>
    <ligand>
        <name>Ca(2+)</name>
        <dbReference type="ChEBI" id="CHEBI:29108"/>
    </ligand>
</feature>
<dbReference type="EC" id="3.4.14.10" evidence="4"/>
<evidence type="ECO:0000259" key="14">
    <source>
        <dbReference type="PROSITE" id="PS51695"/>
    </source>
</evidence>
<dbReference type="PROSITE" id="PS51695">
    <property type="entry name" value="SEDOLISIN"/>
    <property type="match status" value="1"/>
</dbReference>
<evidence type="ECO:0000256" key="4">
    <source>
        <dbReference type="ARBA" id="ARBA00012462"/>
    </source>
</evidence>
<dbReference type="CDD" id="cd04056">
    <property type="entry name" value="Peptidases_S53"/>
    <property type="match status" value="1"/>
</dbReference>
<keyword evidence="7 11" id="KW-0378">Hydrolase</keyword>
<feature type="active site" description="Charge relay system" evidence="11">
    <location>
        <position position="532"/>
    </location>
</feature>
<feature type="signal peptide" evidence="13">
    <location>
        <begin position="1"/>
        <end position="16"/>
    </location>
</feature>
<evidence type="ECO:0000313" key="16">
    <source>
        <dbReference type="Proteomes" id="UP000774617"/>
    </source>
</evidence>
<keyword evidence="6 11" id="KW-0479">Metal-binding</keyword>
<gene>
    <name evidence="15" type="ORF">B0J12DRAFT_785103</name>
</gene>
<feature type="compositionally biased region" description="Polar residues" evidence="12">
    <location>
        <begin position="292"/>
        <end position="308"/>
    </location>
</feature>
<protein>
    <recommendedName>
        <fullName evidence="4">tripeptidyl-peptidase II</fullName>
        <ecNumber evidence="4">3.4.14.10</ecNumber>
    </recommendedName>
</protein>
<feature type="chain" id="PRO_5046771912" description="tripeptidyl-peptidase II" evidence="13">
    <location>
        <begin position="17"/>
        <end position="617"/>
    </location>
</feature>
<evidence type="ECO:0000256" key="11">
    <source>
        <dbReference type="PROSITE-ProRule" id="PRU01032"/>
    </source>
</evidence>
<name>A0ABQ8GCV1_9PEZI</name>
<evidence type="ECO:0000256" key="2">
    <source>
        <dbReference type="ARBA" id="ARBA00002451"/>
    </source>
</evidence>
<dbReference type="SUPFAM" id="SSF54897">
    <property type="entry name" value="Protease propeptides/inhibitors"/>
    <property type="match status" value="1"/>
</dbReference>
<keyword evidence="8 11" id="KW-0720">Serine protease</keyword>
<comment type="cofactor">
    <cofactor evidence="11">
        <name>Ca(2+)</name>
        <dbReference type="ChEBI" id="CHEBI:29108"/>
    </cofactor>
    <text evidence="11">Binds 1 Ca(2+) ion per subunit.</text>
</comment>
<feature type="binding site" evidence="11">
    <location>
        <position position="595"/>
    </location>
    <ligand>
        <name>Ca(2+)</name>
        <dbReference type="ChEBI" id="CHEBI:29108"/>
    </ligand>
</feature>
<feature type="binding site" evidence="11">
    <location>
        <position position="574"/>
    </location>
    <ligand>
        <name>Ca(2+)</name>
        <dbReference type="ChEBI" id="CHEBI:29108"/>
    </ligand>
</feature>
<dbReference type="SMART" id="SM00944">
    <property type="entry name" value="Pro-kuma_activ"/>
    <property type="match status" value="1"/>
</dbReference>
<comment type="caution">
    <text evidence="15">The sequence shown here is derived from an EMBL/GenBank/DDBJ whole genome shotgun (WGS) entry which is preliminary data.</text>
</comment>
<dbReference type="Pfam" id="PF09286">
    <property type="entry name" value="Pro-kuma_activ"/>
    <property type="match status" value="1"/>
</dbReference>
<feature type="region of interest" description="Disordered" evidence="12">
    <location>
        <begin position="288"/>
        <end position="309"/>
    </location>
</feature>
<dbReference type="InterPro" id="IPR050819">
    <property type="entry name" value="Tripeptidyl-peptidase_I"/>
</dbReference>
<keyword evidence="16" id="KW-1185">Reference proteome</keyword>
<evidence type="ECO:0000256" key="10">
    <source>
        <dbReference type="ARBA" id="ARBA00023145"/>
    </source>
</evidence>
<keyword evidence="10" id="KW-0865">Zymogen</keyword>
<evidence type="ECO:0000256" key="6">
    <source>
        <dbReference type="ARBA" id="ARBA00022723"/>
    </source>
</evidence>
<dbReference type="Gene3D" id="3.40.50.200">
    <property type="entry name" value="Peptidase S8/S53 domain"/>
    <property type="match status" value="1"/>
</dbReference>